<dbReference type="InterPro" id="IPR000717">
    <property type="entry name" value="PCI_dom"/>
</dbReference>
<dbReference type="OrthoDB" id="10252687at2759"/>
<accession>A0A8S1BBB6</accession>
<comment type="similarity">
    <text evidence="1">Belongs to the CSN12 family.</text>
</comment>
<dbReference type="Pfam" id="PF01399">
    <property type="entry name" value="PCI"/>
    <property type="match status" value="1"/>
</dbReference>
<dbReference type="InterPro" id="IPR036388">
    <property type="entry name" value="WH-like_DNA-bd_sf"/>
</dbReference>
<dbReference type="Gene3D" id="1.10.10.10">
    <property type="entry name" value="Winged helix-like DNA-binding domain superfamily/Winged helix DNA-binding domain"/>
    <property type="match status" value="1"/>
</dbReference>
<evidence type="ECO:0000313" key="4">
    <source>
        <dbReference type="EMBL" id="CAB3259084.1"/>
    </source>
</evidence>
<dbReference type="PANTHER" id="PTHR12732:SF0">
    <property type="entry name" value="PCI DOMAIN-CONTAINING PROTEIN 2"/>
    <property type="match status" value="1"/>
</dbReference>
<dbReference type="InterPro" id="IPR045114">
    <property type="entry name" value="Csn12-like"/>
</dbReference>
<dbReference type="GO" id="GO:0003723">
    <property type="term" value="F:RNA binding"/>
    <property type="evidence" value="ECO:0007669"/>
    <property type="project" value="InterPro"/>
</dbReference>
<evidence type="ECO:0000256" key="1">
    <source>
        <dbReference type="ARBA" id="ARBA00025771"/>
    </source>
</evidence>
<dbReference type="EMBL" id="CADEBC010000602">
    <property type="protein sequence ID" value="CAB3259084.1"/>
    <property type="molecule type" value="Genomic_DNA"/>
</dbReference>
<gene>
    <name evidence="4" type="ORF">APLA_LOCUS16859</name>
</gene>
<sequence length="404" mass="46855">MYTRRMLSTCTLGQYVKYAEHMYLTNQGLVLSHALSLSDVHVSNEKLFKNIEFDAYMHKENASPIDTIIKRHLLCVKFLREHNFIVAYYHQSSCVTDVVTALRNQTGANWMLPVMYVVSSDLRIVAQKADTINNRSGDILEKATDVLMACYRVCIGDTPSIQGNSKRMGLMSPVNHIMNIYFRTQKFNLCQEMIRTIDAVARDVPSTIQQQVIFRFFVGRLAVLEGDFRVANHNLLFAFKQSHPNSYKNKRIILTYLLPVKMLLGYMPPKAFVEKYNLPIFWELLLAVKQGNLKKFEDVFEGNRRYFIDMGLYLAIENLRLLTYRNLFKRIYHSQRSNKITVSCFQAGLQLMSQEDVDASKTRLLIATLIYSNKMKAYLSYQRDLVIFYSENAFPRSSNFQYGG</sequence>
<dbReference type="PROSITE" id="PS50250">
    <property type="entry name" value="PCI"/>
    <property type="match status" value="1"/>
</dbReference>
<proteinExistence type="inferred from homology"/>
<comment type="caution">
    <text evidence="4">The sequence shown here is derived from an EMBL/GenBank/DDBJ whole genome shotgun (WGS) entry which is preliminary data.</text>
</comment>
<dbReference type="GO" id="GO:0000973">
    <property type="term" value="P:post-transcriptional tethering of RNA polymerase II gene DNA at nuclear periphery"/>
    <property type="evidence" value="ECO:0007669"/>
    <property type="project" value="TreeGrafter"/>
</dbReference>
<reference evidence="4 5" key="1">
    <citation type="submission" date="2020-04" db="EMBL/GenBank/DDBJ databases">
        <authorList>
            <person name="Wallbank WR R."/>
            <person name="Pardo Diaz C."/>
            <person name="Kozak K."/>
            <person name="Martin S."/>
            <person name="Jiggins C."/>
            <person name="Moest M."/>
            <person name="Warren A I."/>
            <person name="Byers J.R.P. K."/>
            <person name="Montejo-Kovacevich G."/>
            <person name="Yen C E."/>
        </authorList>
    </citation>
    <scope>NUCLEOTIDE SEQUENCE [LARGE SCALE GENOMIC DNA]</scope>
</reference>
<keyword evidence="5" id="KW-1185">Reference proteome</keyword>
<evidence type="ECO:0000313" key="5">
    <source>
        <dbReference type="Proteomes" id="UP000494106"/>
    </source>
</evidence>
<evidence type="ECO:0000259" key="3">
    <source>
        <dbReference type="PROSITE" id="PS50250"/>
    </source>
</evidence>
<dbReference type="PANTHER" id="PTHR12732">
    <property type="entry name" value="UNCHARACTERIZED PROTEASOME COMPONENT REGION PCI-CONTAINING"/>
    <property type="match status" value="1"/>
</dbReference>
<dbReference type="SMART" id="SM00753">
    <property type="entry name" value="PAM"/>
    <property type="match status" value="1"/>
</dbReference>
<protein>
    <recommendedName>
        <fullName evidence="2">CSN12-like protein</fullName>
    </recommendedName>
</protein>
<name>A0A8S1BBB6_ARCPL</name>
<dbReference type="GO" id="GO:0070390">
    <property type="term" value="C:transcription export complex 2"/>
    <property type="evidence" value="ECO:0007669"/>
    <property type="project" value="TreeGrafter"/>
</dbReference>
<dbReference type="GO" id="GO:0003690">
    <property type="term" value="F:double-stranded DNA binding"/>
    <property type="evidence" value="ECO:0007669"/>
    <property type="project" value="InterPro"/>
</dbReference>
<dbReference type="GO" id="GO:0006368">
    <property type="term" value="P:transcription elongation by RNA polymerase II"/>
    <property type="evidence" value="ECO:0007669"/>
    <property type="project" value="TreeGrafter"/>
</dbReference>
<dbReference type="GO" id="GO:0016973">
    <property type="term" value="P:poly(A)+ mRNA export from nucleus"/>
    <property type="evidence" value="ECO:0007669"/>
    <property type="project" value="TreeGrafter"/>
</dbReference>
<dbReference type="AlphaFoldDB" id="A0A8S1BBB6"/>
<feature type="domain" description="PCI" evidence="3">
    <location>
        <begin position="212"/>
        <end position="393"/>
    </location>
</feature>
<organism evidence="4 5">
    <name type="scientific">Arctia plantaginis</name>
    <name type="common">Wood tiger moth</name>
    <name type="synonym">Phalaena plantaginis</name>
    <dbReference type="NCBI Taxonomy" id="874455"/>
    <lineage>
        <taxon>Eukaryota</taxon>
        <taxon>Metazoa</taxon>
        <taxon>Ecdysozoa</taxon>
        <taxon>Arthropoda</taxon>
        <taxon>Hexapoda</taxon>
        <taxon>Insecta</taxon>
        <taxon>Pterygota</taxon>
        <taxon>Neoptera</taxon>
        <taxon>Endopterygota</taxon>
        <taxon>Lepidoptera</taxon>
        <taxon>Glossata</taxon>
        <taxon>Ditrysia</taxon>
        <taxon>Noctuoidea</taxon>
        <taxon>Erebidae</taxon>
        <taxon>Arctiinae</taxon>
        <taxon>Arctia</taxon>
    </lineage>
</organism>
<dbReference type="Proteomes" id="UP000494106">
    <property type="component" value="Unassembled WGS sequence"/>
</dbReference>
<evidence type="ECO:0000256" key="2">
    <source>
        <dbReference type="ARBA" id="ARBA00033214"/>
    </source>
</evidence>